<dbReference type="SUPFAM" id="SSF54427">
    <property type="entry name" value="NTF2-like"/>
    <property type="match status" value="1"/>
</dbReference>
<dbReference type="InterPro" id="IPR032710">
    <property type="entry name" value="NTF2-like_dom_sf"/>
</dbReference>
<proteinExistence type="predicted"/>
<dbReference type="AlphaFoldDB" id="A0A3P3DW99"/>
<comment type="caution">
    <text evidence="2">The sequence shown here is derived from an EMBL/GenBank/DDBJ whole genome shotgun (WGS) entry which is preliminary data.</text>
</comment>
<reference evidence="2 3" key="1">
    <citation type="submission" date="2018-11" db="EMBL/GenBank/DDBJ databases">
        <title>Gemmobacter sp. nov., YIM 102744-1 draft genome.</title>
        <authorList>
            <person name="Li G."/>
            <person name="Jiang Y."/>
        </authorList>
    </citation>
    <scope>NUCLEOTIDE SEQUENCE [LARGE SCALE GENOMIC DNA]</scope>
    <source>
        <strain evidence="2 3">YIM 102744-1</strain>
    </source>
</reference>
<dbReference type="NCBIfam" id="TIGR02096">
    <property type="entry name" value="ketosteroid isomerase-related protein"/>
    <property type="match status" value="1"/>
</dbReference>
<dbReference type="EMBL" id="RRAZ01000001">
    <property type="protein sequence ID" value="RRH78517.1"/>
    <property type="molecule type" value="Genomic_DNA"/>
</dbReference>
<dbReference type="RefSeq" id="WP_124963094.1">
    <property type="nucleotide sequence ID" value="NZ_RRAZ01000001.1"/>
</dbReference>
<evidence type="ECO:0000313" key="2">
    <source>
        <dbReference type="EMBL" id="RRH78517.1"/>
    </source>
</evidence>
<evidence type="ECO:0000259" key="1">
    <source>
        <dbReference type="Pfam" id="PF12680"/>
    </source>
</evidence>
<organism evidence="2 3">
    <name type="scientific">Falsigemmobacter faecalis</name>
    <dbReference type="NCBI Taxonomy" id="2488730"/>
    <lineage>
        <taxon>Bacteria</taxon>
        <taxon>Pseudomonadati</taxon>
        <taxon>Pseudomonadota</taxon>
        <taxon>Alphaproteobacteria</taxon>
        <taxon>Rhodobacterales</taxon>
        <taxon>Paracoccaceae</taxon>
        <taxon>Falsigemmobacter</taxon>
    </lineage>
</organism>
<dbReference type="OrthoDB" id="582835at2"/>
<sequence>MSRQETENLIARYYAAFNAGDAAGMLALVSDDIEHRVNEGATRRGRAKFEEFCAHMGVSYREELRDLVIFASEDGRRAAAEFTVHGEYLQTDPGLPEAKGQRYILPAGAFFDVKGAAITRITTFYNLADWTAQVSA</sequence>
<dbReference type="InterPro" id="IPR011721">
    <property type="entry name" value="CHP02096"/>
</dbReference>
<gene>
    <name evidence="2" type="ORF">EG244_00760</name>
</gene>
<protein>
    <submittedName>
        <fullName evidence="2">Isopropylmalate/homocitrate/citramalate synthase</fullName>
    </submittedName>
</protein>
<name>A0A3P3DW99_9RHOB</name>
<evidence type="ECO:0000313" key="3">
    <source>
        <dbReference type="Proteomes" id="UP000282125"/>
    </source>
</evidence>
<dbReference type="InterPro" id="IPR037401">
    <property type="entry name" value="SnoaL-like"/>
</dbReference>
<dbReference type="Gene3D" id="3.10.450.50">
    <property type="match status" value="1"/>
</dbReference>
<feature type="domain" description="SnoaL-like" evidence="1">
    <location>
        <begin position="11"/>
        <end position="120"/>
    </location>
</feature>
<accession>A0A3P3DW99</accession>
<dbReference type="Proteomes" id="UP000282125">
    <property type="component" value="Unassembled WGS sequence"/>
</dbReference>
<keyword evidence="3" id="KW-1185">Reference proteome</keyword>
<dbReference type="Pfam" id="PF12680">
    <property type="entry name" value="SnoaL_2"/>
    <property type="match status" value="1"/>
</dbReference>